<proteinExistence type="predicted"/>
<dbReference type="SUPFAM" id="SSF52540">
    <property type="entry name" value="P-loop containing nucleoside triphosphate hydrolases"/>
    <property type="match status" value="1"/>
</dbReference>
<dbReference type="InterPro" id="IPR000488">
    <property type="entry name" value="Death_dom"/>
</dbReference>
<evidence type="ECO:0000259" key="8">
    <source>
        <dbReference type="PROSITE" id="PS50017"/>
    </source>
</evidence>
<dbReference type="SMART" id="SM00248">
    <property type="entry name" value="ANK"/>
    <property type="match status" value="7"/>
</dbReference>
<dbReference type="SUPFAM" id="SSF48403">
    <property type="entry name" value="Ankyrin repeat"/>
    <property type="match status" value="1"/>
</dbReference>
<evidence type="ECO:0000256" key="7">
    <source>
        <dbReference type="PROSITE-ProRule" id="PRU00023"/>
    </source>
</evidence>
<keyword evidence="4" id="KW-0677">Repeat</keyword>
<accession>A0ABR4QMX1</accession>
<feature type="repeat" description="ANK" evidence="7">
    <location>
        <begin position="678"/>
        <end position="710"/>
    </location>
</feature>
<feature type="repeat" description="ANK" evidence="7">
    <location>
        <begin position="579"/>
        <end position="611"/>
    </location>
</feature>
<name>A0ABR4QMX1_9CEST</name>
<evidence type="ECO:0000259" key="9">
    <source>
        <dbReference type="PROSITE" id="PS51424"/>
    </source>
</evidence>
<dbReference type="PROSITE" id="PS50017">
    <property type="entry name" value="DEATH_DOMAIN"/>
    <property type="match status" value="1"/>
</dbReference>
<reference evidence="10 11" key="1">
    <citation type="journal article" date="2022" name="Front. Cell. Infect. Microbiol.">
        <title>The Genomes of Two Strains of Taenia crassiceps the Animal Model for the Study of Human Cysticercosis.</title>
        <authorList>
            <person name="Bobes R.J."/>
            <person name="Estrada K."/>
            <person name="Rios-Valencia D.G."/>
            <person name="Calderon-Gallegos A."/>
            <person name="de la Torre P."/>
            <person name="Carrero J.C."/>
            <person name="Sanchez-Flores A."/>
            <person name="Laclette J.P."/>
        </authorList>
    </citation>
    <scope>NUCLEOTIDE SEQUENCE [LARGE SCALE GENOMIC DNA]</scope>
    <source>
        <strain evidence="10">WFUcys</strain>
    </source>
</reference>
<protein>
    <recommendedName>
        <fullName evidence="12">Non-specific serine/threonine protein kinase</fullName>
    </recommendedName>
</protein>
<dbReference type="Gene3D" id="3.40.630.10">
    <property type="entry name" value="Zn peptidases"/>
    <property type="match status" value="1"/>
</dbReference>
<keyword evidence="2" id="KW-0645">Protease</keyword>
<evidence type="ECO:0000256" key="1">
    <source>
        <dbReference type="ARBA" id="ARBA00001946"/>
    </source>
</evidence>
<comment type="caution">
    <text evidence="10">The sequence shown here is derived from an EMBL/GenBank/DDBJ whole genome shotgun (WGS) entry which is preliminary data.</text>
</comment>
<organism evidence="10 11">
    <name type="scientific">Taenia crassiceps</name>
    <dbReference type="NCBI Taxonomy" id="6207"/>
    <lineage>
        <taxon>Eukaryota</taxon>
        <taxon>Metazoa</taxon>
        <taxon>Spiralia</taxon>
        <taxon>Lophotrochozoa</taxon>
        <taxon>Platyhelminthes</taxon>
        <taxon>Cestoda</taxon>
        <taxon>Eucestoda</taxon>
        <taxon>Cyclophyllidea</taxon>
        <taxon>Taeniidae</taxon>
        <taxon>Taenia</taxon>
    </lineage>
</organism>
<dbReference type="InterPro" id="IPR051458">
    <property type="entry name" value="Cyt/Met_Dipeptidase"/>
</dbReference>
<evidence type="ECO:0008006" key="12">
    <source>
        <dbReference type="Google" id="ProtNLM"/>
    </source>
</evidence>
<feature type="repeat" description="ANK" evidence="7">
    <location>
        <begin position="711"/>
        <end position="743"/>
    </location>
</feature>
<feature type="repeat" description="ANK" evidence="7">
    <location>
        <begin position="744"/>
        <end position="776"/>
    </location>
</feature>
<feature type="domain" description="Death" evidence="8">
    <location>
        <begin position="1480"/>
        <end position="1517"/>
    </location>
</feature>
<comment type="cofactor">
    <cofactor evidence="1">
        <name>Mg(2+)</name>
        <dbReference type="ChEBI" id="CHEBI:18420"/>
    </cofactor>
</comment>
<evidence type="ECO:0000256" key="3">
    <source>
        <dbReference type="ARBA" id="ARBA00022723"/>
    </source>
</evidence>
<feature type="repeat" description="ANK" evidence="7">
    <location>
        <begin position="612"/>
        <end position="644"/>
    </location>
</feature>
<keyword evidence="5" id="KW-0547">Nucleotide-binding</keyword>
<dbReference type="Pfam" id="PF12796">
    <property type="entry name" value="Ank_2"/>
    <property type="match status" value="2"/>
</dbReference>
<dbReference type="PROSITE" id="PS50297">
    <property type="entry name" value="ANK_REP_REGION"/>
    <property type="match status" value="5"/>
</dbReference>
<evidence type="ECO:0000313" key="11">
    <source>
        <dbReference type="Proteomes" id="UP001651158"/>
    </source>
</evidence>
<dbReference type="Gene3D" id="3.40.50.300">
    <property type="entry name" value="P-loop containing nucleotide triphosphate hydrolases"/>
    <property type="match status" value="1"/>
</dbReference>
<dbReference type="InterPro" id="IPR027417">
    <property type="entry name" value="P-loop_NTPase"/>
</dbReference>
<dbReference type="PROSITE" id="PS51424">
    <property type="entry name" value="ROC"/>
    <property type="match status" value="1"/>
</dbReference>
<dbReference type="InterPro" id="IPR002933">
    <property type="entry name" value="Peptidase_M20"/>
</dbReference>
<feature type="repeat" description="ANK" evidence="7">
    <location>
        <begin position="545"/>
        <end position="569"/>
    </location>
</feature>
<dbReference type="InterPro" id="IPR036770">
    <property type="entry name" value="Ankyrin_rpt-contain_sf"/>
</dbReference>
<dbReference type="Proteomes" id="UP001651158">
    <property type="component" value="Unassembled WGS sequence"/>
</dbReference>
<dbReference type="PANTHER" id="PTHR43270">
    <property type="entry name" value="BETA-ALA-HIS DIPEPTIDASE"/>
    <property type="match status" value="1"/>
</dbReference>
<evidence type="ECO:0000256" key="6">
    <source>
        <dbReference type="ARBA" id="ARBA00022801"/>
    </source>
</evidence>
<keyword evidence="11" id="KW-1185">Reference proteome</keyword>
<feature type="domain" description="Roc" evidence="9">
    <location>
        <begin position="814"/>
        <end position="1043"/>
    </location>
</feature>
<evidence type="ECO:0000256" key="4">
    <source>
        <dbReference type="ARBA" id="ARBA00022737"/>
    </source>
</evidence>
<keyword evidence="6" id="KW-0378">Hydrolase</keyword>
<dbReference type="Gene3D" id="3.30.70.360">
    <property type="match status" value="1"/>
</dbReference>
<evidence type="ECO:0000256" key="2">
    <source>
        <dbReference type="ARBA" id="ARBA00022670"/>
    </source>
</evidence>
<dbReference type="InterPro" id="IPR020859">
    <property type="entry name" value="ROC"/>
</dbReference>
<keyword evidence="7" id="KW-0040">ANK repeat</keyword>
<evidence type="ECO:0000256" key="5">
    <source>
        <dbReference type="ARBA" id="ARBA00022741"/>
    </source>
</evidence>
<dbReference type="InterPro" id="IPR002110">
    <property type="entry name" value="Ankyrin_rpt"/>
</dbReference>
<dbReference type="EMBL" id="JAKROA010000002">
    <property type="protein sequence ID" value="KAL5110923.1"/>
    <property type="molecule type" value="Genomic_DNA"/>
</dbReference>
<sequence length="1530" mass="171650">MDRFLDVLLQFIDKRTDTYIKRLDELIAIPSISEDINHRLDVLKALRWCGIRLKNMGFEICYRKVGEEDIYEGESLPLHPTERVPLPFVLCASLGHDLTKRTLLIYGHVDVKAATPQNTWVTDPFKLTVIEGRMHGRGVADDKGPLQCNMEVPVNVRFLIEGGEETGSEGLPELLQEMKKDFLKDVDYVAISDSHWLNMDTPCLTYGLRGVVYFYVYVQGSKRNLHSGCHGGAVQEPLIDLQALMCSLVSENGKIRVPGIYDSVRRPEKAEFERFEKLDFDAVTYANQIQTTALYSRDKVEILRRRWLLPSIQFHGIEKSSDTMGAPTLIPKEVMGKFSLRLVPDQNPRIVASRVRCYLKEVHLRRCSGNELTIKAFSDGRPFLADQSCPNYRAAYEALEHVWEREPDLIRDGATISIAGALEEVTNRDVVLIPISENQEFIHDGPEWMSVRNYINGIKVFATYLNKLRCLSLGNPGDEARKQDLRLKWRKSLRWSSGVVNFSGMHADIMATSIDSIACIREEEGFAELLTKNGGTNFLADRDKDGNSLTHLAALHGNVPLLRFLLENGTIEIEARNVLDQTPLFFAILSGSIETVRIFLEAGASFEVADANGETVVHISAKVNNLEITEFISTVGTDLNRVNAMGESALHIACRLNNLGSVIALSAAGVNPNIVSCKGETALHLAVQNGSQEVVRVLLGRGMNPNITDKNGNLPLHIACTNGDPAITHLLCESGSRVNAHNHDHLSPLHLAAKSGNLELVRELLFYGADSASPNGLGITADVTAYALGHNDVGKLITSITPERLVKFREKFEPLVRKPRIKLKLFGSSLSGKTSLSASLRSGIVTGYLKRKMKAISHIAEWLSEGESNVKYINISKRKTKMFYAEHDNYTRGIDIKNTPEFSIWEFSGYKPYYFLYYFFIGNTSCIHVVVYSLKDPPSVQREKVLFWLTFIHSRLPVQEDGLLRSKAKIVLVATHADEVECTRDGEGYLYHAGAARLLQDFRRQFKHKMAIQPELHVLDANSPNAVEMKFFKHQLLKLRDRVVLEIPTVPIIAEVISNRLEEWNRAHYVSIKYWPQFIHLVQTRINPLCTEAILRETVQFLQYTGDLIVLETEENELIILNPSWVLTEAVGNLFSQDSISHARVTGSFTTDDLHFLITESDVDMVVEVLTALECCTICPHVKNGDDGIGFDDDSLLQSEVRKQSIHSFFEDAVAGTTLEMSQAEELQLEIPRLNLIQPSDLTEVWGSGEGMLRTGVQFRASGAQLIHLFPRIQCRIRRAVTKISEQEGLDSPELVQWLHGSRLTFNKALINICLICEESEEAIEVKLETHSSLTLLAFSCFHDTIILVRTALDEIVPQLAISNCLLIFKSTTSRICKEVVSQPTIFHLLANDSETPTLLEETLFLQSPQLRSCCWFGDRIPSSWIRDEVLFGVCSELGKDDNLSETQLRDLSCLLSSDPQTSSCVELGSYNSRLNRLLQLLVNWRDCSGDVTVGRLISSLEAVGLTAVVTPLQESLPVFVMKDPDESDY</sequence>
<evidence type="ECO:0000313" key="10">
    <source>
        <dbReference type="EMBL" id="KAL5110923.1"/>
    </source>
</evidence>
<dbReference type="PROSITE" id="PS50088">
    <property type="entry name" value="ANK_REPEAT"/>
    <property type="match status" value="6"/>
</dbReference>
<dbReference type="PANTHER" id="PTHR43270:SF4">
    <property type="entry name" value="CARNOSINE DIPEPTIDASE 2, ISOFORM A"/>
    <property type="match status" value="1"/>
</dbReference>
<gene>
    <name evidence="10" type="ORF">TcWFU_009376</name>
</gene>
<dbReference type="SUPFAM" id="SSF53187">
    <property type="entry name" value="Zn-dependent exopeptidases"/>
    <property type="match status" value="1"/>
</dbReference>
<keyword evidence="3" id="KW-0479">Metal-binding</keyword>
<dbReference type="Gene3D" id="1.25.40.20">
    <property type="entry name" value="Ankyrin repeat-containing domain"/>
    <property type="match status" value="1"/>
</dbReference>
<dbReference type="Pfam" id="PF01546">
    <property type="entry name" value="Peptidase_M20"/>
    <property type="match status" value="1"/>
</dbReference>